<keyword evidence="2" id="KW-0813">Transport</keyword>
<feature type="domain" description="Major facilitator superfamily (MFS) profile" evidence="8">
    <location>
        <begin position="72"/>
        <end position="570"/>
    </location>
</feature>
<dbReference type="RefSeq" id="XP_007672912.1">
    <property type="nucleotide sequence ID" value="XM_007674722.1"/>
</dbReference>
<dbReference type="PROSITE" id="PS50850">
    <property type="entry name" value="MFS"/>
    <property type="match status" value="1"/>
</dbReference>
<keyword evidence="3 7" id="KW-0812">Transmembrane</keyword>
<reference evidence="9 10" key="1">
    <citation type="journal article" date="2012" name="PLoS Pathog.">
        <title>Diverse lifestyles and strategies of plant pathogenesis encoded in the genomes of eighteen Dothideomycetes fungi.</title>
        <authorList>
            <person name="Ohm R.A."/>
            <person name="Feau N."/>
            <person name="Henrissat B."/>
            <person name="Schoch C.L."/>
            <person name="Horwitz B.A."/>
            <person name="Barry K.W."/>
            <person name="Condon B.J."/>
            <person name="Copeland A.C."/>
            <person name="Dhillon B."/>
            <person name="Glaser F."/>
            <person name="Hesse C.N."/>
            <person name="Kosti I."/>
            <person name="LaButti K."/>
            <person name="Lindquist E.A."/>
            <person name="Lucas S."/>
            <person name="Salamov A.A."/>
            <person name="Bradshaw R.E."/>
            <person name="Ciuffetti L."/>
            <person name="Hamelin R.C."/>
            <person name="Kema G.H.J."/>
            <person name="Lawrence C."/>
            <person name="Scott J.A."/>
            <person name="Spatafora J.W."/>
            <person name="Turgeon B.G."/>
            <person name="de Wit P.J.G.M."/>
            <person name="Zhong S."/>
            <person name="Goodwin S.B."/>
            <person name="Grigoriev I.V."/>
        </authorList>
    </citation>
    <scope>NUCLEOTIDE SEQUENCE [LARGE SCALE GENOMIC DNA]</scope>
    <source>
        <strain evidence="9 10">UAMH 10762</strain>
    </source>
</reference>
<feature type="region of interest" description="Disordered" evidence="6">
    <location>
        <begin position="574"/>
        <end position="596"/>
    </location>
</feature>
<dbReference type="InterPro" id="IPR036259">
    <property type="entry name" value="MFS_trans_sf"/>
</dbReference>
<keyword evidence="10" id="KW-1185">Reference proteome</keyword>
<dbReference type="OMA" id="PWKELQP"/>
<feature type="transmembrane region" description="Helical" evidence="7">
    <location>
        <begin position="446"/>
        <end position="466"/>
    </location>
</feature>
<feature type="compositionally biased region" description="Acidic residues" evidence="6">
    <location>
        <begin position="574"/>
        <end position="586"/>
    </location>
</feature>
<dbReference type="eggNOG" id="KOG2615">
    <property type="taxonomic scope" value="Eukaryota"/>
</dbReference>
<accession>M2NKF0</accession>
<feature type="compositionally biased region" description="Basic and acidic residues" evidence="6">
    <location>
        <begin position="318"/>
        <end position="329"/>
    </location>
</feature>
<evidence type="ECO:0000256" key="2">
    <source>
        <dbReference type="ARBA" id="ARBA00022448"/>
    </source>
</evidence>
<gene>
    <name evidence="9" type="ORF">BAUCODRAFT_29968</name>
</gene>
<dbReference type="PANTHER" id="PTHR23504">
    <property type="entry name" value="MAJOR FACILITATOR SUPERFAMILY DOMAIN-CONTAINING PROTEIN 10"/>
    <property type="match status" value="1"/>
</dbReference>
<dbReference type="Proteomes" id="UP000011761">
    <property type="component" value="Unassembled WGS sequence"/>
</dbReference>
<dbReference type="CDD" id="cd17330">
    <property type="entry name" value="MFS_SLC46_TetA_like"/>
    <property type="match status" value="1"/>
</dbReference>
<name>M2NKF0_BAUPA</name>
<feature type="transmembrane region" description="Helical" evidence="7">
    <location>
        <begin position="506"/>
        <end position="526"/>
    </location>
</feature>
<feature type="transmembrane region" description="Helical" evidence="7">
    <location>
        <begin position="246"/>
        <end position="267"/>
    </location>
</feature>
<dbReference type="InterPro" id="IPR020846">
    <property type="entry name" value="MFS_dom"/>
</dbReference>
<keyword evidence="4 7" id="KW-1133">Transmembrane helix</keyword>
<evidence type="ECO:0000259" key="8">
    <source>
        <dbReference type="PROSITE" id="PS50850"/>
    </source>
</evidence>
<dbReference type="GO" id="GO:0022857">
    <property type="term" value="F:transmembrane transporter activity"/>
    <property type="evidence" value="ECO:0007669"/>
    <property type="project" value="InterPro"/>
</dbReference>
<feature type="transmembrane region" description="Helical" evidence="7">
    <location>
        <begin position="355"/>
        <end position="375"/>
    </location>
</feature>
<dbReference type="GeneID" id="19111072"/>
<feature type="transmembrane region" description="Helical" evidence="7">
    <location>
        <begin position="472"/>
        <end position="494"/>
    </location>
</feature>
<dbReference type="HOGENOM" id="CLU_001265_54_5_1"/>
<dbReference type="PANTHER" id="PTHR23504:SF8">
    <property type="entry name" value="TRANSPORTER, PUTATIVE (AFU_ORTHOLOGUE AFUA_1G03730)-RELATED"/>
    <property type="match status" value="1"/>
</dbReference>
<evidence type="ECO:0000256" key="5">
    <source>
        <dbReference type="ARBA" id="ARBA00023136"/>
    </source>
</evidence>
<dbReference type="EMBL" id="KB445551">
    <property type="protein sequence ID" value="EMC99595.1"/>
    <property type="molecule type" value="Genomic_DNA"/>
</dbReference>
<dbReference type="Pfam" id="PF07690">
    <property type="entry name" value="MFS_1"/>
    <property type="match status" value="1"/>
</dbReference>
<dbReference type="InterPro" id="IPR001958">
    <property type="entry name" value="Tet-R_TetA/multi-R_MdtG-like"/>
</dbReference>
<feature type="transmembrane region" description="Helical" evidence="7">
    <location>
        <begin position="142"/>
        <end position="159"/>
    </location>
</feature>
<evidence type="ECO:0000256" key="4">
    <source>
        <dbReference type="ARBA" id="ARBA00022989"/>
    </source>
</evidence>
<feature type="transmembrane region" description="Helical" evidence="7">
    <location>
        <begin position="111"/>
        <end position="130"/>
    </location>
</feature>
<comment type="subcellular location">
    <subcellularLocation>
        <location evidence="1">Membrane</location>
        <topology evidence="1">Multi-pass membrane protein</topology>
    </subcellularLocation>
</comment>
<dbReference type="AlphaFoldDB" id="M2NKF0"/>
<evidence type="ECO:0000256" key="1">
    <source>
        <dbReference type="ARBA" id="ARBA00004141"/>
    </source>
</evidence>
<keyword evidence="5 7" id="KW-0472">Membrane</keyword>
<protein>
    <recommendedName>
        <fullName evidence="8">Major facilitator superfamily (MFS) profile domain-containing protein</fullName>
    </recommendedName>
</protein>
<evidence type="ECO:0000256" key="7">
    <source>
        <dbReference type="SAM" id="Phobius"/>
    </source>
</evidence>
<evidence type="ECO:0000256" key="3">
    <source>
        <dbReference type="ARBA" id="ARBA00022692"/>
    </source>
</evidence>
<dbReference type="InterPro" id="IPR011701">
    <property type="entry name" value="MFS"/>
</dbReference>
<evidence type="ECO:0000313" key="9">
    <source>
        <dbReference type="EMBL" id="EMC99595.1"/>
    </source>
</evidence>
<feature type="region of interest" description="Disordered" evidence="6">
    <location>
        <begin position="316"/>
        <end position="344"/>
    </location>
</feature>
<dbReference type="Gene3D" id="1.20.1250.20">
    <property type="entry name" value="MFS general substrate transporter like domains"/>
    <property type="match status" value="1"/>
</dbReference>
<feature type="transmembrane region" description="Helical" evidence="7">
    <location>
        <begin position="546"/>
        <end position="565"/>
    </location>
</feature>
<proteinExistence type="predicted"/>
<evidence type="ECO:0000256" key="6">
    <source>
        <dbReference type="SAM" id="MobiDB-lite"/>
    </source>
</evidence>
<dbReference type="GO" id="GO:0016020">
    <property type="term" value="C:membrane"/>
    <property type="evidence" value="ECO:0007669"/>
    <property type="project" value="UniProtKB-SubCell"/>
</dbReference>
<organism evidence="9 10">
    <name type="scientific">Baudoinia panamericana (strain UAMH 10762)</name>
    <name type="common">Angels' share fungus</name>
    <name type="synonym">Baudoinia compniacensis (strain UAMH 10762)</name>
    <dbReference type="NCBI Taxonomy" id="717646"/>
    <lineage>
        <taxon>Eukaryota</taxon>
        <taxon>Fungi</taxon>
        <taxon>Dikarya</taxon>
        <taxon>Ascomycota</taxon>
        <taxon>Pezizomycotina</taxon>
        <taxon>Dothideomycetes</taxon>
        <taxon>Dothideomycetidae</taxon>
        <taxon>Mycosphaerellales</taxon>
        <taxon>Teratosphaeriaceae</taxon>
        <taxon>Baudoinia</taxon>
    </lineage>
</organism>
<feature type="transmembrane region" description="Helical" evidence="7">
    <location>
        <begin position="413"/>
        <end position="434"/>
    </location>
</feature>
<sequence length="696" mass="76350">MCDAQPLLVSMDKLTDLDVPIFRHARNNVSAQVPLPSSHQAATRLRDREFIRIRFRMTVRKARRERRMPVSQLTILAICRFAEPIASTSLFPYLPEMIRSFQIPEREVGKWAGLATAIFSLCQAVMGVPWGRFSDRYGRKSAILLGLTATMLTSLMWGFSSTLWMGLLARALAGAGNGNVGIIRTTVAEMVPWKELQPKAFSIMPLVWNIGSIFGPMLGGALANPYGVEPGEDGRDKALFGRFPYAPPNIVSAVFFAIGITVGYLFLEETLETLQHRRDFGLRIGDKIKKLAKSHVLRLEEVLRLRRSEIACDSEDEPLLKDDHDHDYDELTGTKPSEPSPAPPSFKEILTKQSLLNLLVYTLLAMHTMAFDQLFPVYMQFPSLLNNPPSLDTTPPSQDNRLRFAGGFGLNHFTIGLLSTGYGCVGMIIQFFVFPPVARRFGVLNCLKAAACTFPLVYFAMPFTALLPTQRAQIAVAFGLGLVKLNCSIFAYPCSTILITNSATSLRVLGTLNGFATSVAALGRAAGPAIGGAMFTVGVKHGFVIAPYWTFTAIGILAAVPIFFLEEGEGFGDDDDDVSDHEDVQEVSETPATEHEPVAVAPTKSQAQEADEVAYGSVPGLLNRRDTVSSNALVEEAETPTRPEMNLRQETAPLMVRRGSRRAVRQMSTPLGMGRMGISRRYSSNVGQSFGSAYGH</sequence>
<dbReference type="SUPFAM" id="SSF103473">
    <property type="entry name" value="MFS general substrate transporter"/>
    <property type="match status" value="1"/>
</dbReference>
<dbReference type="PRINTS" id="PR01035">
    <property type="entry name" value="TCRTETA"/>
</dbReference>
<dbReference type="KEGG" id="bcom:BAUCODRAFT_29968"/>
<dbReference type="OrthoDB" id="10262656at2759"/>
<evidence type="ECO:0000313" key="10">
    <source>
        <dbReference type="Proteomes" id="UP000011761"/>
    </source>
</evidence>